<proteinExistence type="predicted"/>
<protein>
    <submittedName>
        <fullName evidence="1">Capsid scaffolding protein</fullName>
    </submittedName>
</protein>
<gene>
    <name evidence="1" type="ORF">P13BB106kb_p023</name>
</gene>
<evidence type="ECO:0000313" key="1">
    <source>
        <dbReference type="EMBL" id="ATS94007.1"/>
    </source>
</evidence>
<evidence type="ECO:0000313" key="2">
    <source>
        <dbReference type="Proteomes" id="UP000240663"/>
    </source>
</evidence>
<sequence length="171" mass="19743">MNRDFNRYTVIKNSDLEQAMSKGYVSVKDYEALQLILMTLRTMRRAQGKPLLETVVVESDWPEYEPTWKLIEDRVDQEDIRKGIDAAHNNYSETGKISFLKGISKYCQGYNEYMRGVESHKPTQLTPEYVRGAAEAARAFNETGKISFMRGISEYCNGYNASMRELQEKAE</sequence>
<keyword evidence="2" id="KW-1185">Reference proteome</keyword>
<dbReference type="EMBL" id="MF979564">
    <property type="protein sequence ID" value="ATS94007.1"/>
    <property type="molecule type" value="Genomic_DNA"/>
</dbReference>
<organism evidence="1 2">
    <name type="scientific">Pectobacterium phage DU_PP_V</name>
    <dbReference type="NCBI Taxonomy" id="2041492"/>
    <lineage>
        <taxon>Viruses</taxon>
        <taxon>Duplodnaviria</taxon>
        <taxon>Heunggongvirae</taxon>
        <taxon>Uroviricota</taxon>
        <taxon>Caudoviricetes</taxon>
        <taxon>Demerecviridae</taxon>
        <taxon>Mccorquodalevirinae</taxon>
        <taxon>Hongcheonvirus</taxon>
        <taxon>Hongcheonvirus DUPPV</taxon>
    </lineage>
</organism>
<name>A0A2D2W6T3_9CAUD</name>
<reference evidence="1 2" key="1">
    <citation type="submission" date="2017-09" db="EMBL/GenBank/DDBJ databases">
        <title>Complete genome sequence of bacteriophage (DU_PP_V) infecting Pectobacterium spp.</title>
        <authorList>
            <person name="Park T.-H."/>
        </authorList>
    </citation>
    <scope>NUCLEOTIDE SEQUENCE [LARGE SCALE GENOMIC DNA]</scope>
</reference>
<dbReference type="Proteomes" id="UP000240663">
    <property type="component" value="Segment"/>
</dbReference>
<accession>A0A2D2W6T3</accession>